<dbReference type="InterPro" id="IPR014881">
    <property type="entry name" value="NOB1_Zn-bd"/>
</dbReference>
<keyword evidence="4" id="KW-0378">Hydrolase</keyword>
<dbReference type="PANTHER" id="PTHR12814:SF2">
    <property type="entry name" value="RNA-BINDING PROTEIN NOB1"/>
    <property type="match status" value="1"/>
</dbReference>
<dbReference type="Gene3D" id="6.20.210.10">
    <property type="entry name" value="Nin one binding (NOB1), Zn-ribbon-like"/>
    <property type="match status" value="1"/>
</dbReference>
<dbReference type="Proteomes" id="UP000311382">
    <property type="component" value="Unassembled WGS sequence"/>
</dbReference>
<feature type="domain" description="Nin one binding (NOB1) Zn-ribbon-like" evidence="10">
    <location>
        <begin position="351"/>
        <end position="427"/>
    </location>
</feature>
<dbReference type="STRING" id="5288.A0A5C5G8F0"/>
<feature type="binding site" evidence="8">
    <location>
        <position position="364"/>
    </location>
    <ligand>
        <name>Zn(2+)</name>
        <dbReference type="ChEBI" id="CHEBI:29105"/>
    </ligand>
</feature>
<keyword evidence="3 7" id="KW-0479">Metal-binding</keyword>
<sequence>MTNKVHKQSDSWVGSRAIKHLVVDTAPLVTAPVSSLRNTAAHYLVTPDVVHELRDKRGRNVLEEAKLQLPADTLVEGQEPDELHRAREGFEVREPTAESVARITAFARKTGDLAVLSSADIRVLALCLTLELEENGTWRVREYPGQALTGPPKEEKKDEGEEKKDGEGEEKGDDKGEEQEQEGATKEDEADKLVDKVEALKVDEASKKEEEQSAAPADPHASESAASSPSPVPAPAASAPTPADTTPAAPAAPAANDDEGDVSDAESDSSAGSWITPDNVHDHQVRDLGLFESAEASASASGSAQASTSKAAAPPKPKTIMKAAVLTGDFAMQNVALQMGLNVLGSGGKRVREVRTWVLRCHACFKLCKNPEKRFCPSCGGATLLRTSITYVPVSPQHPQGYILHLKANFNYRLRGTQFSMANPKMGKAGGGVNAEMVVREDQKEWVRGVKSAEIRRDKEQRALQKSVLDDERRGKRSGPAGSSAGWFAEAGSLEAQMLGIGGGKGGVDNPKGRRRGGKNGAGGEVRLDKMGLPIIGSGRRNPNEARRRK</sequence>
<evidence type="ECO:0000256" key="6">
    <source>
        <dbReference type="ARBA" id="ARBA00023242"/>
    </source>
</evidence>
<evidence type="ECO:0000313" key="12">
    <source>
        <dbReference type="EMBL" id="TNY24181.1"/>
    </source>
</evidence>
<feature type="domain" description="Ribonuclease PIN" evidence="11">
    <location>
        <begin position="21"/>
        <end position="130"/>
    </location>
</feature>
<feature type="region of interest" description="Disordered" evidence="9">
    <location>
        <begin position="458"/>
        <end position="487"/>
    </location>
</feature>
<feature type="compositionally biased region" description="Basic and acidic residues" evidence="9">
    <location>
        <begin position="152"/>
        <end position="166"/>
    </location>
</feature>
<evidence type="ECO:0000256" key="3">
    <source>
        <dbReference type="ARBA" id="ARBA00022723"/>
    </source>
</evidence>
<dbReference type="Pfam" id="PF17146">
    <property type="entry name" value="PIN_6"/>
    <property type="match status" value="1"/>
</dbReference>
<dbReference type="EMBL" id="SOZI01000004">
    <property type="protein sequence ID" value="TNY24181.1"/>
    <property type="molecule type" value="Genomic_DNA"/>
</dbReference>
<feature type="region of interest" description="Disordered" evidence="9">
    <location>
        <begin position="499"/>
        <end position="550"/>
    </location>
</feature>
<protein>
    <recommendedName>
        <fullName evidence="7">20S-pre-rRNA D-site endonuclease NOB1</fullName>
    </recommendedName>
</protein>
<dbReference type="PIRSF" id="PIRSF037125">
    <property type="entry name" value="D-site_20S_pre-rRNA_nuclease"/>
    <property type="match status" value="1"/>
</dbReference>
<comment type="similarity">
    <text evidence="1 7">Belongs to the NOB1 family.</text>
</comment>
<dbReference type="GO" id="GO:0005730">
    <property type="term" value="C:nucleolus"/>
    <property type="evidence" value="ECO:0007669"/>
    <property type="project" value="UniProtKB-SubCell"/>
</dbReference>
<dbReference type="InterPro" id="IPR033411">
    <property type="entry name" value="Ribonuclease_PIN"/>
</dbReference>
<organism evidence="12 13">
    <name type="scientific">Rhodotorula diobovata</name>
    <dbReference type="NCBI Taxonomy" id="5288"/>
    <lineage>
        <taxon>Eukaryota</taxon>
        <taxon>Fungi</taxon>
        <taxon>Dikarya</taxon>
        <taxon>Basidiomycota</taxon>
        <taxon>Pucciniomycotina</taxon>
        <taxon>Microbotryomycetes</taxon>
        <taxon>Sporidiobolales</taxon>
        <taxon>Sporidiobolaceae</taxon>
        <taxon>Rhodotorula</taxon>
    </lineage>
</organism>
<dbReference type="InterPro" id="IPR039907">
    <property type="entry name" value="NOB1"/>
</dbReference>
<feature type="compositionally biased region" description="Basic and acidic residues" evidence="9">
    <location>
        <begin position="183"/>
        <end position="211"/>
    </location>
</feature>
<dbReference type="PANTHER" id="PTHR12814">
    <property type="entry name" value="RNA-BINDING PROTEIN NOB1"/>
    <property type="match status" value="1"/>
</dbReference>
<evidence type="ECO:0000313" key="13">
    <source>
        <dbReference type="Proteomes" id="UP000311382"/>
    </source>
</evidence>
<dbReference type="InterPro" id="IPR017117">
    <property type="entry name" value="Nob1_euk"/>
</dbReference>
<name>A0A5C5G8F0_9BASI</name>
<feature type="binding site" evidence="8">
    <location>
        <position position="376"/>
    </location>
    <ligand>
        <name>Zn(2+)</name>
        <dbReference type="ChEBI" id="CHEBI:29105"/>
    </ligand>
</feature>
<dbReference type="CDD" id="cd09876">
    <property type="entry name" value="PIN_Nob1-like"/>
    <property type="match status" value="1"/>
</dbReference>
<dbReference type="GO" id="GO:0004521">
    <property type="term" value="F:RNA endonuclease activity"/>
    <property type="evidence" value="ECO:0007669"/>
    <property type="project" value="UniProtKB-UniRule"/>
</dbReference>
<dbReference type="SUPFAM" id="SSF144206">
    <property type="entry name" value="NOB1 zinc finger-like"/>
    <property type="match status" value="1"/>
</dbReference>
<dbReference type="GO" id="GO:0046872">
    <property type="term" value="F:metal ion binding"/>
    <property type="evidence" value="ECO:0007669"/>
    <property type="project" value="UniProtKB-UniRule"/>
</dbReference>
<evidence type="ECO:0000256" key="5">
    <source>
        <dbReference type="ARBA" id="ARBA00022833"/>
    </source>
</evidence>
<dbReference type="Gene3D" id="3.40.50.1010">
    <property type="entry name" value="5'-nuclease"/>
    <property type="match status" value="1"/>
</dbReference>
<evidence type="ECO:0000259" key="11">
    <source>
        <dbReference type="Pfam" id="PF17146"/>
    </source>
</evidence>
<evidence type="ECO:0000256" key="2">
    <source>
        <dbReference type="ARBA" id="ARBA00022722"/>
    </source>
</evidence>
<dbReference type="OrthoDB" id="446759at2759"/>
<dbReference type="Pfam" id="PF08772">
    <property type="entry name" value="Zn_ribbon_NOB1"/>
    <property type="match status" value="1"/>
</dbReference>
<evidence type="ECO:0000256" key="8">
    <source>
        <dbReference type="PIRSR" id="PIRSR037125-1"/>
    </source>
</evidence>
<feature type="compositionally biased region" description="Low complexity" evidence="9">
    <location>
        <begin position="213"/>
        <end position="255"/>
    </location>
</feature>
<evidence type="ECO:0000259" key="10">
    <source>
        <dbReference type="Pfam" id="PF08772"/>
    </source>
</evidence>
<evidence type="ECO:0000256" key="1">
    <source>
        <dbReference type="ARBA" id="ARBA00005858"/>
    </source>
</evidence>
<comment type="function">
    <text evidence="7">Required for the synthesis of 40S ribosome subunits. Has a role in processing 20S pre-rRNA into the mature 18S rRNA, where it is required for cleavage at the 3' end of the mature 18S rRNA (D-site). Accompanies the 20S pre-rRNA from the nucleus to the cytoplasm.</text>
</comment>
<reference evidence="12 13" key="1">
    <citation type="submission" date="2019-03" db="EMBL/GenBank/DDBJ databases">
        <title>Rhodosporidium diobovatum UCD-FST 08-225 genome sequencing, assembly, and annotation.</title>
        <authorList>
            <person name="Fakankun I.U."/>
            <person name="Fristensky B."/>
            <person name="Levin D.B."/>
        </authorList>
    </citation>
    <scope>NUCLEOTIDE SEQUENCE [LARGE SCALE GENOMIC DNA]</scope>
    <source>
        <strain evidence="12 13">UCD-FST 08-225</strain>
    </source>
</reference>
<feature type="compositionally biased region" description="Basic and acidic residues" evidence="9">
    <location>
        <begin position="458"/>
        <end position="474"/>
    </location>
</feature>
<comment type="subcellular location">
    <subcellularLocation>
        <location evidence="7">Nucleus</location>
        <location evidence="7">Nucleolus</location>
    </subcellularLocation>
</comment>
<feature type="region of interest" description="Disordered" evidence="9">
    <location>
        <begin position="142"/>
        <end position="280"/>
    </location>
</feature>
<dbReference type="InterPro" id="IPR036283">
    <property type="entry name" value="NOB1_Zf-like_sf"/>
</dbReference>
<keyword evidence="5 7" id="KW-0862">Zinc</keyword>
<feature type="binding site" evidence="8">
    <location>
        <position position="361"/>
    </location>
    <ligand>
        <name>Zn(2+)</name>
        <dbReference type="ChEBI" id="CHEBI:29105"/>
    </ligand>
</feature>
<feature type="compositionally biased region" description="Acidic residues" evidence="9">
    <location>
        <begin position="256"/>
        <end position="267"/>
    </location>
</feature>
<evidence type="ECO:0000256" key="7">
    <source>
        <dbReference type="PIRNR" id="PIRNR037125"/>
    </source>
</evidence>
<feature type="compositionally biased region" description="Acidic residues" evidence="9">
    <location>
        <begin position="167"/>
        <end position="181"/>
    </location>
</feature>
<keyword evidence="6 7" id="KW-0539">Nucleus</keyword>
<dbReference type="AlphaFoldDB" id="A0A5C5G8F0"/>
<gene>
    <name evidence="12" type="ORF">DMC30DRAFT_358895</name>
</gene>
<dbReference type="GO" id="GO:0016787">
    <property type="term" value="F:hydrolase activity"/>
    <property type="evidence" value="ECO:0007669"/>
    <property type="project" value="UniProtKB-KW"/>
</dbReference>
<feature type="binding site" evidence="8">
    <location>
        <position position="379"/>
    </location>
    <ligand>
        <name>Zn(2+)</name>
        <dbReference type="ChEBI" id="CHEBI:29105"/>
    </ligand>
</feature>
<keyword evidence="2" id="KW-0540">Nuclease</keyword>
<dbReference type="GO" id="GO:0030688">
    <property type="term" value="C:preribosome, small subunit precursor"/>
    <property type="evidence" value="ECO:0007669"/>
    <property type="project" value="TreeGrafter"/>
</dbReference>
<comment type="caution">
    <text evidence="12">The sequence shown here is derived from an EMBL/GenBank/DDBJ whole genome shotgun (WGS) entry which is preliminary data.</text>
</comment>
<evidence type="ECO:0000256" key="9">
    <source>
        <dbReference type="SAM" id="MobiDB-lite"/>
    </source>
</evidence>
<proteinExistence type="inferred from homology"/>
<evidence type="ECO:0000256" key="4">
    <source>
        <dbReference type="ARBA" id="ARBA00022801"/>
    </source>
</evidence>
<accession>A0A5C5G8F0</accession>
<keyword evidence="13" id="KW-1185">Reference proteome</keyword>
<dbReference type="GO" id="GO:0030490">
    <property type="term" value="P:maturation of SSU-rRNA"/>
    <property type="evidence" value="ECO:0007669"/>
    <property type="project" value="TreeGrafter"/>
</dbReference>